<proteinExistence type="predicted"/>
<name>A0A165ACP4_9AGAM</name>
<evidence type="ECO:0000313" key="2">
    <source>
        <dbReference type="EMBL" id="KZS98794.1"/>
    </source>
</evidence>
<evidence type="ECO:0000256" key="1">
    <source>
        <dbReference type="SAM" id="MobiDB-lite"/>
    </source>
</evidence>
<dbReference type="EMBL" id="KV419394">
    <property type="protein sequence ID" value="KZS98794.1"/>
    <property type="molecule type" value="Genomic_DNA"/>
</dbReference>
<dbReference type="Proteomes" id="UP000076722">
    <property type="component" value="Unassembled WGS sequence"/>
</dbReference>
<feature type="region of interest" description="Disordered" evidence="1">
    <location>
        <begin position="128"/>
        <end position="171"/>
    </location>
</feature>
<protein>
    <submittedName>
        <fullName evidence="2">Uncharacterized protein</fullName>
    </submittedName>
</protein>
<sequence>MATKQLAMDDRQEWKCRCPKASLSFPLDVAFAIDCNSESATTFNSQEMSQILKFSPWSPQNAHLGLTGRPYGFPTSNNIDNPQNTQVVIAKLLPQMKELFSPSGASKRGATLTQGSPATLRSFTSISIQSSNGQGSEPIKNRSPPKKDMGSRSVGRRGRGGGTESFKRWSGVDPSTIQTSAIDCRFSFKVCLRRSPSSVAWLQSSGCSLFFETASSIAFY</sequence>
<organism evidence="2 3">
    <name type="scientific">Sistotremastrum niveocremeum HHB9708</name>
    <dbReference type="NCBI Taxonomy" id="1314777"/>
    <lineage>
        <taxon>Eukaryota</taxon>
        <taxon>Fungi</taxon>
        <taxon>Dikarya</taxon>
        <taxon>Basidiomycota</taxon>
        <taxon>Agaricomycotina</taxon>
        <taxon>Agaricomycetes</taxon>
        <taxon>Sistotremastrales</taxon>
        <taxon>Sistotremastraceae</taxon>
        <taxon>Sertulicium</taxon>
        <taxon>Sertulicium niveocremeum</taxon>
    </lineage>
</organism>
<dbReference type="AlphaFoldDB" id="A0A165ACP4"/>
<keyword evidence="3" id="KW-1185">Reference proteome</keyword>
<gene>
    <name evidence="2" type="ORF">SISNIDRAFT_461770</name>
</gene>
<reference evidence="2 3" key="1">
    <citation type="journal article" date="2016" name="Mol. Biol. Evol.">
        <title>Comparative Genomics of Early-Diverging Mushroom-Forming Fungi Provides Insights into the Origins of Lignocellulose Decay Capabilities.</title>
        <authorList>
            <person name="Nagy L.G."/>
            <person name="Riley R."/>
            <person name="Tritt A."/>
            <person name="Adam C."/>
            <person name="Daum C."/>
            <person name="Floudas D."/>
            <person name="Sun H."/>
            <person name="Yadav J.S."/>
            <person name="Pangilinan J."/>
            <person name="Larsson K.H."/>
            <person name="Matsuura K."/>
            <person name="Barry K."/>
            <person name="Labutti K."/>
            <person name="Kuo R."/>
            <person name="Ohm R.A."/>
            <person name="Bhattacharya S.S."/>
            <person name="Shirouzu T."/>
            <person name="Yoshinaga Y."/>
            <person name="Martin F.M."/>
            <person name="Grigoriev I.V."/>
            <person name="Hibbett D.S."/>
        </authorList>
    </citation>
    <scope>NUCLEOTIDE SEQUENCE [LARGE SCALE GENOMIC DNA]</scope>
    <source>
        <strain evidence="2 3">HHB9708</strain>
    </source>
</reference>
<evidence type="ECO:0000313" key="3">
    <source>
        <dbReference type="Proteomes" id="UP000076722"/>
    </source>
</evidence>
<accession>A0A165ACP4</accession>